<dbReference type="SUPFAM" id="SSF46785">
    <property type="entry name" value="Winged helix' DNA-binding domain"/>
    <property type="match status" value="1"/>
</dbReference>
<evidence type="ECO:0000313" key="6">
    <source>
        <dbReference type="EMBL" id="KAF9492857.1"/>
    </source>
</evidence>
<dbReference type="Proteomes" id="UP000807025">
    <property type="component" value="Unassembled WGS sequence"/>
</dbReference>
<gene>
    <name evidence="6" type="ORF">BDN71DRAFT_1450938</name>
</gene>
<dbReference type="EMBL" id="MU154594">
    <property type="protein sequence ID" value="KAF9492857.1"/>
    <property type="molecule type" value="Genomic_DNA"/>
</dbReference>
<protein>
    <submittedName>
        <fullName evidence="6">S-adenosyl-L-methionine-dependent methyltransferase</fullName>
    </submittedName>
</protein>
<dbReference type="Pfam" id="PF00891">
    <property type="entry name" value="Methyltransf_2"/>
    <property type="match status" value="1"/>
</dbReference>
<dbReference type="PANTHER" id="PTHR43712:SF2">
    <property type="entry name" value="O-METHYLTRANSFERASE CICE"/>
    <property type="match status" value="1"/>
</dbReference>
<keyword evidence="3" id="KW-0949">S-adenosyl-L-methionine</keyword>
<keyword evidence="2" id="KW-0808">Transferase</keyword>
<evidence type="ECO:0000259" key="4">
    <source>
        <dbReference type="Pfam" id="PF00891"/>
    </source>
</evidence>
<dbReference type="InterPro" id="IPR016461">
    <property type="entry name" value="COMT-like"/>
</dbReference>
<dbReference type="GO" id="GO:0032259">
    <property type="term" value="P:methylation"/>
    <property type="evidence" value="ECO:0007669"/>
    <property type="project" value="UniProtKB-KW"/>
</dbReference>
<dbReference type="PROSITE" id="PS51683">
    <property type="entry name" value="SAM_OMT_II"/>
    <property type="match status" value="1"/>
</dbReference>
<dbReference type="GO" id="GO:0008171">
    <property type="term" value="F:O-methyltransferase activity"/>
    <property type="evidence" value="ECO:0007669"/>
    <property type="project" value="InterPro"/>
</dbReference>
<feature type="domain" description="O-methyltransferase dimerisation" evidence="5">
    <location>
        <begin position="83"/>
        <end position="158"/>
    </location>
</feature>
<dbReference type="Gene3D" id="1.10.10.10">
    <property type="entry name" value="Winged helix-like DNA-binding domain superfamily/Winged helix DNA-binding domain"/>
    <property type="match status" value="1"/>
</dbReference>
<keyword evidence="1 6" id="KW-0489">Methyltransferase</keyword>
<organism evidence="6 7">
    <name type="scientific">Pleurotus eryngii</name>
    <name type="common">Boletus of the steppes</name>
    <dbReference type="NCBI Taxonomy" id="5323"/>
    <lineage>
        <taxon>Eukaryota</taxon>
        <taxon>Fungi</taxon>
        <taxon>Dikarya</taxon>
        <taxon>Basidiomycota</taxon>
        <taxon>Agaricomycotina</taxon>
        <taxon>Agaricomycetes</taxon>
        <taxon>Agaricomycetidae</taxon>
        <taxon>Agaricales</taxon>
        <taxon>Pleurotineae</taxon>
        <taxon>Pleurotaceae</taxon>
        <taxon>Pleurotus</taxon>
    </lineage>
</organism>
<dbReference type="InterPro" id="IPR036390">
    <property type="entry name" value="WH_DNA-bd_sf"/>
</dbReference>
<dbReference type="SUPFAM" id="SSF53335">
    <property type="entry name" value="S-adenosyl-L-methionine-dependent methyltransferases"/>
    <property type="match status" value="1"/>
</dbReference>
<dbReference type="GO" id="GO:0046983">
    <property type="term" value="F:protein dimerization activity"/>
    <property type="evidence" value="ECO:0007669"/>
    <property type="project" value="InterPro"/>
</dbReference>
<keyword evidence="7" id="KW-1185">Reference proteome</keyword>
<dbReference type="Pfam" id="PF08100">
    <property type="entry name" value="Dimerisation"/>
    <property type="match status" value="1"/>
</dbReference>
<evidence type="ECO:0000256" key="3">
    <source>
        <dbReference type="ARBA" id="ARBA00022691"/>
    </source>
</evidence>
<dbReference type="InterPro" id="IPR012967">
    <property type="entry name" value="COMT_dimerisation"/>
</dbReference>
<dbReference type="AlphaFoldDB" id="A0A9P5ZSS4"/>
<dbReference type="InterPro" id="IPR001077">
    <property type="entry name" value="COMT_C"/>
</dbReference>
<reference evidence="6" key="1">
    <citation type="submission" date="2020-11" db="EMBL/GenBank/DDBJ databases">
        <authorList>
            <consortium name="DOE Joint Genome Institute"/>
            <person name="Ahrendt S."/>
            <person name="Riley R."/>
            <person name="Andreopoulos W."/>
            <person name="Labutti K."/>
            <person name="Pangilinan J."/>
            <person name="Ruiz-Duenas F.J."/>
            <person name="Barrasa J.M."/>
            <person name="Sanchez-Garcia M."/>
            <person name="Camarero S."/>
            <person name="Miyauchi S."/>
            <person name="Serrano A."/>
            <person name="Linde D."/>
            <person name="Babiker R."/>
            <person name="Drula E."/>
            <person name="Ayuso-Fernandez I."/>
            <person name="Pacheco R."/>
            <person name="Padilla G."/>
            <person name="Ferreira P."/>
            <person name="Barriuso J."/>
            <person name="Kellner H."/>
            <person name="Castanera R."/>
            <person name="Alfaro M."/>
            <person name="Ramirez L."/>
            <person name="Pisabarro A.G."/>
            <person name="Kuo A."/>
            <person name="Tritt A."/>
            <person name="Lipzen A."/>
            <person name="He G."/>
            <person name="Yan M."/>
            <person name="Ng V."/>
            <person name="Cullen D."/>
            <person name="Martin F."/>
            <person name="Rosso M.-N."/>
            <person name="Henrissat B."/>
            <person name="Hibbett D."/>
            <person name="Martinez A.T."/>
            <person name="Grigoriev I.V."/>
        </authorList>
    </citation>
    <scope>NUCLEOTIDE SEQUENCE</scope>
    <source>
        <strain evidence="6">ATCC 90797</strain>
    </source>
</reference>
<evidence type="ECO:0000259" key="5">
    <source>
        <dbReference type="Pfam" id="PF08100"/>
    </source>
</evidence>
<dbReference type="InterPro" id="IPR029063">
    <property type="entry name" value="SAM-dependent_MTases_sf"/>
</dbReference>
<comment type="caution">
    <text evidence="6">The sequence shown here is derived from an EMBL/GenBank/DDBJ whole genome shotgun (WGS) entry which is preliminary data.</text>
</comment>
<name>A0A9P5ZSS4_PLEER</name>
<evidence type="ECO:0000313" key="7">
    <source>
        <dbReference type="Proteomes" id="UP000807025"/>
    </source>
</evidence>
<feature type="domain" description="O-methyltransferase C-terminal" evidence="4">
    <location>
        <begin position="240"/>
        <end position="408"/>
    </location>
</feature>
<accession>A0A9P5ZSS4</accession>
<proteinExistence type="predicted"/>
<sequence>MGTPTSNLRLLANIILENVDTIDKLAKEQGVPYPTIDTLYNGGSQSEKFTIQPKVLNASLLATSAASQLIATLKLPGLVLLDRANAFHVSSALRIVVETGVVEILREAGPKGLHVADIASKVGVDSTILGRSIRMLATHYVFRELEPNVFANNRVSSLIDSGKASAGILGSLRKQREGGTKGHGVTNVQGDKYTGTNGISALVEQCTDEVFKSSAHLPDIVLSNDYSKSAFQTALQFDGSMWEFFEKNPGYLQRIQMAMVAWTNLRPHQANLKGFEWEQLQPNSVVVDIGGGNGSEGFEIAKRAPKIKVVVQDREQTIQSVTTPTWNAEPDKKKMLESGQVKLEGQDFFEKQPSHLDKQVSVFFLRLIMHDWPTKEGVKILQKLHEAAAPTTKLVIVDQVVPYACPNPKALAQIEGATLIKATSPLLANLGEASSDVYTTDFTMAALLNSQERTLGEFKEMVEEAGWAIEKVYQTAGSSFSQIVCALKQ</sequence>
<dbReference type="InterPro" id="IPR036388">
    <property type="entry name" value="WH-like_DNA-bd_sf"/>
</dbReference>
<dbReference type="Gene3D" id="3.40.50.150">
    <property type="entry name" value="Vaccinia Virus protein VP39"/>
    <property type="match status" value="1"/>
</dbReference>
<evidence type="ECO:0000256" key="2">
    <source>
        <dbReference type="ARBA" id="ARBA00022679"/>
    </source>
</evidence>
<dbReference type="PANTHER" id="PTHR43712">
    <property type="entry name" value="PUTATIVE (AFU_ORTHOLOGUE AFUA_4G14580)-RELATED"/>
    <property type="match status" value="1"/>
</dbReference>
<dbReference type="OrthoDB" id="2410195at2759"/>
<evidence type="ECO:0000256" key="1">
    <source>
        <dbReference type="ARBA" id="ARBA00022603"/>
    </source>
</evidence>